<feature type="coiled-coil region" evidence="4">
    <location>
        <begin position="565"/>
        <end position="592"/>
    </location>
</feature>
<protein>
    <recommendedName>
        <fullName evidence="8">Swi5-domain-containing protein</fullName>
    </recommendedName>
</protein>
<evidence type="ECO:0000256" key="2">
    <source>
        <dbReference type="ARBA" id="ARBA00022763"/>
    </source>
</evidence>
<accession>A0A3D8RWI5</accession>
<keyword evidence="4" id="KW-0175">Coiled coil</keyword>
<feature type="compositionally biased region" description="Polar residues" evidence="5">
    <location>
        <begin position="532"/>
        <end position="550"/>
    </location>
</feature>
<dbReference type="EMBL" id="PDLN01000008">
    <property type="protein sequence ID" value="RDW78413.1"/>
    <property type="molecule type" value="Genomic_DNA"/>
</dbReference>
<evidence type="ECO:0000256" key="4">
    <source>
        <dbReference type="SAM" id="Coils"/>
    </source>
</evidence>
<keyword evidence="2" id="KW-0227">DNA damage</keyword>
<feature type="compositionally biased region" description="Basic and acidic residues" evidence="5">
    <location>
        <begin position="30"/>
        <end position="42"/>
    </location>
</feature>
<evidence type="ECO:0000256" key="3">
    <source>
        <dbReference type="ARBA" id="ARBA00023204"/>
    </source>
</evidence>
<evidence type="ECO:0008006" key="8">
    <source>
        <dbReference type="Google" id="ProtNLM"/>
    </source>
</evidence>
<sequence>MADVPQIPARKATITGPQLNARASSGLPIARHDASDATRPSDIEEAVTEELALPRLPSLMKDGEAEPEPLGPVSRSEIPDSEDFSSSPVSQPTPTADVTGSREHDDGGLGISMGIAASSQTENPPIGSVVDDESSCPDVTNVDRVSAVEPRTRQDEEASILSNGADGNLQIKDVLHKAEISNAHTHARELATNSSQNLAAHLPGDAAVQLDGDFPGIADSQILPLFTPSPQGTEAPLTPRPGNEQSPKRISALDANLPIPQDTSSEVVHVPLDDAAAEPGIWMNGTISQEMMTSPVTAVKDFAYPEKESTNISSGSPFSSAIALSQKTDRTIGDTPMQDDLAGKPGVVPDLSASRSHLQCSESGNTKSDFNLCNIQEEGGLPDIQPTTAACSLFESNTRSIFPVIPEPISSSHEKSEAADEDDVDMVDVPSSPPTADDSEPTQQLAVNSADPDVLQEAEHVAQDTLTRPFGTKDEAPRLQNPASTQSAREISARASSLAEKDMLRNPTPRNATIEAQVRGSALGVRAPVPSSPQEKPNTPTASDSRPSSQKSKEALRAELKAIKMSSIQTRISSLEAEIASKRAKLAEVTEELKYDAPANTAYDPATTVKTHIKLLHDYNDIRDVGQGLLGMIADSRGVRIGTIYEEFGVDQKD</sequence>
<evidence type="ECO:0000256" key="1">
    <source>
        <dbReference type="ARBA" id="ARBA00008060"/>
    </source>
</evidence>
<dbReference type="Gene3D" id="1.20.5.170">
    <property type="match status" value="1"/>
</dbReference>
<dbReference type="GO" id="GO:0034974">
    <property type="term" value="C:Swi5-Swi2 complex"/>
    <property type="evidence" value="ECO:0007669"/>
    <property type="project" value="TreeGrafter"/>
</dbReference>
<evidence type="ECO:0000256" key="5">
    <source>
        <dbReference type="SAM" id="MobiDB-lite"/>
    </source>
</evidence>
<organism evidence="6 7">
    <name type="scientific">Coleophoma crateriformis</name>
    <dbReference type="NCBI Taxonomy" id="565419"/>
    <lineage>
        <taxon>Eukaryota</taxon>
        <taxon>Fungi</taxon>
        <taxon>Dikarya</taxon>
        <taxon>Ascomycota</taxon>
        <taxon>Pezizomycotina</taxon>
        <taxon>Leotiomycetes</taxon>
        <taxon>Helotiales</taxon>
        <taxon>Dermateaceae</taxon>
        <taxon>Coleophoma</taxon>
    </lineage>
</organism>
<evidence type="ECO:0000313" key="7">
    <source>
        <dbReference type="Proteomes" id="UP000256328"/>
    </source>
</evidence>
<dbReference type="PANTHER" id="PTHR28529">
    <property type="entry name" value="DNA REPAIR PROTEIN SWI5 HOMOLOG"/>
    <property type="match status" value="1"/>
</dbReference>
<comment type="similarity">
    <text evidence="1">Belongs to the SWI5/SAE3 family.</text>
</comment>
<feature type="region of interest" description="Disordered" evidence="5">
    <location>
        <begin position="219"/>
        <end position="248"/>
    </location>
</feature>
<keyword evidence="7" id="KW-1185">Reference proteome</keyword>
<dbReference type="GO" id="GO:0032798">
    <property type="term" value="C:Swi5-Sfr1 complex"/>
    <property type="evidence" value="ECO:0007669"/>
    <property type="project" value="TreeGrafter"/>
</dbReference>
<dbReference type="OrthoDB" id="255837at2759"/>
<keyword evidence="3" id="KW-0234">DNA repair</keyword>
<dbReference type="GO" id="GO:0010772">
    <property type="term" value="P:meiotic DNA recombinase assembly involved in reciprocal meiotic recombination"/>
    <property type="evidence" value="ECO:0007669"/>
    <property type="project" value="TreeGrafter"/>
</dbReference>
<name>A0A3D8RWI5_9HELO</name>
<dbReference type="Proteomes" id="UP000256328">
    <property type="component" value="Unassembled WGS sequence"/>
</dbReference>
<comment type="caution">
    <text evidence="6">The sequence shown here is derived from an EMBL/GenBank/DDBJ whole genome shotgun (WGS) entry which is preliminary data.</text>
</comment>
<dbReference type="InterPro" id="IPR010760">
    <property type="entry name" value="DNA-repair_Swi5"/>
</dbReference>
<dbReference type="GO" id="GO:0000709">
    <property type="term" value="P:meiotic joint molecule formation"/>
    <property type="evidence" value="ECO:0007669"/>
    <property type="project" value="TreeGrafter"/>
</dbReference>
<gene>
    <name evidence="6" type="ORF">BP5796_06265</name>
</gene>
<proteinExistence type="inferred from homology"/>
<reference evidence="6 7" key="1">
    <citation type="journal article" date="2018" name="IMA Fungus">
        <title>IMA Genome-F 9: Draft genome sequence of Annulohypoxylon stygium, Aspergillus mulundensis, Berkeleyomyces basicola (syn. Thielaviopsis basicola), Ceratocystis smalleyi, two Cercospora beticola strains, Coleophoma cylindrospora, Fusarium fracticaudum, Phialophora cf. hyalina, and Morchella septimelata.</title>
        <authorList>
            <person name="Wingfield B.D."/>
            <person name="Bills G.F."/>
            <person name="Dong Y."/>
            <person name="Huang W."/>
            <person name="Nel W.J."/>
            <person name="Swalarsk-Parry B.S."/>
            <person name="Vaghefi N."/>
            <person name="Wilken P.M."/>
            <person name="An Z."/>
            <person name="de Beer Z.W."/>
            <person name="De Vos L."/>
            <person name="Chen L."/>
            <person name="Duong T.A."/>
            <person name="Gao Y."/>
            <person name="Hammerbacher A."/>
            <person name="Kikkert J.R."/>
            <person name="Li Y."/>
            <person name="Li H."/>
            <person name="Li K."/>
            <person name="Li Q."/>
            <person name="Liu X."/>
            <person name="Ma X."/>
            <person name="Naidoo K."/>
            <person name="Pethybridge S.J."/>
            <person name="Sun J."/>
            <person name="Steenkamp E.T."/>
            <person name="van der Nest M.A."/>
            <person name="van Wyk S."/>
            <person name="Wingfield M.J."/>
            <person name="Xiong C."/>
            <person name="Yue Q."/>
            <person name="Zhang X."/>
        </authorList>
    </citation>
    <scope>NUCLEOTIDE SEQUENCE [LARGE SCALE GENOMIC DNA]</scope>
    <source>
        <strain evidence="6 7">BP5796</strain>
    </source>
</reference>
<feature type="region of interest" description="Disordered" evidence="5">
    <location>
        <begin position="405"/>
        <end position="554"/>
    </location>
</feature>
<evidence type="ECO:0000313" key="6">
    <source>
        <dbReference type="EMBL" id="RDW78413.1"/>
    </source>
</evidence>
<feature type="compositionally biased region" description="Polar residues" evidence="5">
    <location>
        <begin position="84"/>
        <end position="98"/>
    </location>
</feature>
<feature type="region of interest" description="Disordered" evidence="5">
    <location>
        <begin position="1"/>
        <end position="164"/>
    </location>
</feature>
<dbReference type="Pfam" id="PF07061">
    <property type="entry name" value="Swi5"/>
    <property type="match status" value="1"/>
</dbReference>
<dbReference type="AlphaFoldDB" id="A0A3D8RWI5"/>
<dbReference type="PANTHER" id="PTHR28529:SF2">
    <property type="entry name" value="DNA REPAIR PROTEIN SWI5 HOMOLOG"/>
    <property type="match status" value="1"/>
</dbReference>